<sequence>MKIKIKKVLSLVLALLILLSNFPISLAMGKESFDEQTKKAESIITTKEERKKGFLDKKGNSESKGNVLEEENSDEPTKESKTVLDEESNKRKSTDLFPIIKEANDENSKIQLLGKNYELNLQRDTNSSIDFSDKITSIRISKQVGGSWIPSEEFQDGDNVRVNINYSLKPNDIGPKNTKIHYQLPRGIMVSEEEMGQVYSKGKAVGTYKIGTDGKIEITFNDDFIEFGAGIDGTVSFKGTASKDGADEEGKIKFPGTNFEITIVKPPAPPEENKYDINTKKTGKISDNKDIIDYKIVVSTWKGTGNIIKIEDTIPEWNSNTINYYQNRDIVVKKIYSNGSSTKVNNQYNLRWKDKEGGFTIESLPKLEPGEKYEVTYSVRVSPKDLNAEVYQLNNNAYAKSNNNEDSGENYIKWHKNNIKKSGSYNPKDGLIQWTIEINPDGMDLTNWTFEDWVFGEIHGDVTLRRDSGDYKSININDSVHKYSDRSLIQYTFPNFIDEAAKKSKYTIFFYTKATEQQKEQGEAKNTATINNESDEATVKISKREFDLQKTFDKHELVEKSNKLLKNKWYINIDLPEGNLPEFTYEDEILNAVDEKGNDLGADSHYGVASELDHIFKSEIYFHEQNGEHIDQSNIDVAIKYFDQAGAEISSSDSTKKVKSFKIIVIPKEGKAFKARYMRTGLYFTYTDLSKASANAEVKSVNKGKLSNVEREAESKYKKIPKLSKSVYKGKDNSGKGIYEYESSELAYKAFGGKIKYRVMLTTSKEDTNKDLILKDALPKGIKFDESSLRVKYFESEYYQPETIWLNGQQYNINENSTSNLDKNDLKITIKKFQFDESHPLIVVYYDLDISQDDYWDDIKNSEKEYLNKVTWGNEESQVVTKVKRDPERIDKRGVQLDDKGNPLIGSDGKPIPVKRPAGRIKYTIPINPAGEDLNKGSNTLILKDKFSGPENLQAMLDIDSVKLYRYDLKAGNNKGTLVDESNYTLSYDSDNKELTMKIPDEMGLVLEYEYVLDTNYAGDIKVSNEVSLDGEWSNKDETVLKEVSSSATATKKLIKIYKVDSDNFKKVLPGTEFKLEYWDKLENKWKTHKERIVVEKDGYILWNLAGRDKDLEEDTLYKLIETKPVIGYQKIEEEIYIIWQGDHENFDTSYNNSGALNAGIQKNKILKFANGGGINYITNKYTRLTVNKIWQDAQGNVIKKPSDRDININLYRSLKKPDGYEVKVILKSMASWVQDDQEYTVIVNKSTGMGITISFNGWMGSPSYSYDGNKGELDDNNASLTIPSITKDTVITITHNNNHVVPSFSNYDKPILKIEDKEFMEKITLNSRNNWTKSWDDLPYQDTNGNSYYYTVEEESIAGYTTTYTNNEGIQQGDINVINTSDEVKGYELPTTGGSGSTMFRLTGLFVLSIGLIIPYRKRQIKC</sequence>
<dbReference type="SUPFAM" id="SSF49401">
    <property type="entry name" value="Bacterial adhesins"/>
    <property type="match status" value="2"/>
</dbReference>
<evidence type="ECO:0000256" key="2">
    <source>
        <dbReference type="SAM" id="Phobius"/>
    </source>
</evidence>
<reference evidence="4 5" key="1">
    <citation type="submission" date="2018-06" db="EMBL/GenBank/DDBJ databases">
        <authorList>
            <consortium name="Pathogen Informatics"/>
            <person name="Doyle S."/>
        </authorList>
    </citation>
    <scope>NUCLEOTIDE SEQUENCE [LARGE SCALE GENOMIC DNA]</scope>
    <source>
        <strain evidence="4 5">NCTC11088</strain>
    </source>
</reference>
<gene>
    <name evidence="4" type="ORF">NCTC11088_01420</name>
</gene>
<evidence type="ECO:0000313" key="5">
    <source>
        <dbReference type="Proteomes" id="UP000254777"/>
    </source>
</evidence>
<proteinExistence type="predicted"/>
<feature type="region of interest" description="Disordered" evidence="1">
    <location>
        <begin position="54"/>
        <end position="89"/>
    </location>
</feature>
<evidence type="ECO:0000256" key="1">
    <source>
        <dbReference type="SAM" id="MobiDB-lite"/>
    </source>
</evidence>
<dbReference type="InterPro" id="IPR008966">
    <property type="entry name" value="Adhesion_dom_sf"/>
</dbReference>
<dbReference type="NCBIfam" id="TIGR01167">
    <property type="entry name" value="LPXTG_anchor"/>
    <property type="match status" value="1"/>
</dbReference>
<dbReference type="CDD" id="cd00222">
    <property type="entry name" value="CollagenBindB"/>
    <property type="match status" value="1"/>
</dbReference>
<feature type="transmembrane region" description="Helical" evidence="2">
    <location>
        <begin position="1400"/>
        <end position="1417"/>
    </location>
</feature>
<evidence type="ECO:0000313" key="4">
    <source>
        <dbReference type="EMBL" id="SUB75622.1"/>
    </source>
</evidence>
<dbReference type="Pfam" id="PF05738">
    <property type="entry name" value="Cna_B"/>
    <property type="match status" value="1"/>
</dbReference>
<dbReference type="Proteomes" id="UP000254777">
    <property type="component" value="Unassembled WGS sequence"/>
</dbReference>
<dbReference type="Gene3D" id="2.60.40.740">
    <property type="match status" value="3"/>
</dbReference>
<dbReference type="EMBL" id="UGTH01000001">
    <property type="protein sequence ID" value="SUB75622.1"/>
    <property type="molecule type" value="Genomic_DNA"/>
</dbReference>
<accession>A0A379DDI0</accession>
<feature type="compositionally biased region" description="Basic and acidic residues" evidence="1">
    <location>
        <begin position="75"/>
        <end position="89"/>
    </location>
</feature>
<organism evidence="4 5">
    <name type="scientific">Peptoniphilus indolicus</name>
    <dbReference type="NCBI Taxonomy" id="33030"/>
    <lineage>
        <taxon>Bacteria</taxon>
        <taxon>Bacillati</taxon>
        <taxon>Bacillota</taxon>
        <taxon>Tissierellia</taxon>
        <taxon>Tissierellales</taxon>
        <taxon>Peptoniphilaceae</taxon>
        <taxon>Peptoniphilus</taxon>
    </lineage>
</organism>
<dbReference type="Gene3D" id="2.60.40.1140">
    <property type="entry name" value="Collagen-binding surface protein Cna, B-type domain"/>
    <property type="match status" value="1"/>
</dbReference>
<dbReference type="InterPro" id="IPR008454">
    <property type="entry name" value="Collagen-bd_Cna-like_B-typ_dom"/>
</dbReference>
<keyword evidence="2" id="KW-0812">Transmembrane</keyword>
<name>A0A379DDI0_9FIRM</name>
<feature type="domain" description="CNA-B" evidence="3">
    <location>
        <begin position="1317"/>
        <end position="1371"/>
    </location>
</feature>
<protein>
    <submittedName>
        <fullName evidence="4">Predicted outer membrane protein</fullName>
    </submittedName>
</protein>
<dbReference type="RefSeq" id="WP_004820772.1">
    <property type="nucleotide sequence ID" value="NZ_UGTH01000001.1"/>
</dbReference>
<evidence type="ECO:0000259" key="3">
    <source>
        <dbReference type="Pfam" id="PF05738"/>
    </source>
</evidence>
<keyword evidence="2" id="KW-0472">Membrane</keyword>
<keyword evidence="2" id="KW-1133">Transmembrane helix</keyword>
<dbReference type="SUPFAM" id="SSF49478">
    <property type="entry name" value="Cna protein B-type domain"/>
    <property type="match status" value="1"/>
</dbReference>